<reference evidence="3 4" key="1">
    <citation type="submission" date="2023-03" db="EMBL/GenBank/DDBJ databases">
        <title>Paludisphaera mucosa sp. nov. a novel planctomycete from northern fen.</title>
        <authorList>
            <person name="Ivanova A."/>
        </authorList>
    </citation>
    <scope>NUCLEOTIDE SEQUENCE [LARGE SCALE GENOMIC DNA]</scope>
    <source>
        <strain evidence="3 4">Pla2</strain>
    </source>
</reference>
<dbReference type="NCBIfam" id="TIGR02532">
    <property type="entry name" value="IV_pilin_GFxxxE"/>
    <property type="match status" value="1"/>
</dbReference>
<dbReference type="PANTHER" id="PTHR30093">
    <property type="entry name" value="GENERAL SECRETION PATHWAY PROTEIN G"/>
    <property type="match status" value="1"/>
</dbReference>
<organism evidence="3 4">
    <name type="scientific">Paludisphaera mucosa</name>
    <dbReference type="NCBI Taxonomy" id="3030827"/>
    <lineage>
        <taxon>Bacteria</taxon>
        <taxon>Pseudomonadati</taxon>
        <taxon>Planctomycetota</taxon>
        <taxon>Planctomycetia</taxon>
        <taxon>Isosphaerales</taxon>
        <taxon>Isosphaeraceae</taxon>
        <taxon>Paludisphaera</taxon>
    </lineage>
</organism>
<evidence type="ECO:0000313" key="3">
    <source>
        <dbReference type="EMBL" id="MDG3008326.1"/>
    </source>
</evidence>
<evidence type="ECO:0000259" key="2">
    <source>
        <dbReference type="Pfam" id="PF07596"/>
    </source>
</evidence>
<dbReference type="NCBIfam" id="TIGR04294">
    <property type="entry name" value="pre_pil_HX9DG"/>
    <property type="match status" value="1"/>
</dbReference>
<keyword evidence="4" id="KW-1185">Reference proteome</keyword>
<dbReference type="Pfam" id="PF07596">
    <property type="entry name" value="SBP_bac_10"/>
    <property type="match status" value="1"/>
</dbReference>
<dbReference type="InterPro" id="IPR011453">
    <property type="entry name" value="DUF1559"/>
</dbReference>
<evidence type="ECO:0000313" key="4">
    <source>
        <dbReference type="Proteomes" id="UP001216907"/>
    </source>
</evidence>
<keyword evidence="1" id="KW-0472">Membrane</keyword>
<protein>
    <submittedName>
        <fullName evidence="3">DUF1559 domain-containing protein</fullName>
    </submittedName>
</protein>
<accession>A0ABT6FL73</accession>
<keyword evidence="1" id="KW-1133">Transmembrane helix</keyword>
<feature type="domain" description="DUF1559" evidence="2">
    <location>
        <begin position="46"/>
        <end position="331"/>
    </location>
</feature>
<dbReference type="InterPro" id="IPR045584">
    <property type="entry name" value="Pilin-like"/>
</dbReference>
<dbReference type="InterPro" id="IPR027558">
    <property type="entry name" value="Pre_pil_HX9DG_C"/>
</dbReference>
<comment type="caution">
    <text evidence="3">The sequence shown here is derived from an EMBL/GenBank/DDBJ whole genome shotgun (WGS) entry which is preliminary data.</text>
</comment>
<name>A0ABT6FL73_9BACT</name>
<feature type="transmembrane region" description="Helical" evidence="1">
    <location>
        <begin position="21"/>
        <end position="45"/>
    </location>
</feature>
<evidence type="ECO:0000256" key="1">
    <source>
        <dbReference type="SAM" id="Phobius"/>
    </source>
</evidence>
<dbReference type="Proteomes" id="UP001216907">
    <property type="component" value="Unassembled WGS sequence"/>
</dbReference>
<keyword evidence="1" id="KW-0812">Transmembrane</keyword>
<gene>
    <name evidence="3" type="ORF">PZE19_31545</name>
</gene>
<dbReference type="PANTHER" id="PTHR30093:SF2">
    <property type="entry name" value="TYPE II SECRETION SYSTEM PROTEIN H"/>
    <property type="match status" value="1"/>
</dbReference>
<proteinExistence type="predicted"/>
<dbReference type="Pfam" id="PF07963">
    <property type="entry name" value="N_methyl"/>
    <property type="match status" value="1"/>
</dbReference>
<dbReference type="InterPro" id="IPR012902">
    <property type="entry name" value="N_methyl_site"/>
</dbReference>
<dbReference type="SUPFAM" id="SSF54523">
    <property type="entry name" value="Pili subunits"/>
    <property type="match status" value="1"/>
</dbReference>
<sequence>MRRPSSTRTEAPGGFPGLRRAFTLVELLVVIAIIAVLTALLLPAVQAAREAARRMQCSNNLKQLGLAMHNYENSNQCFPSAGSTAANSVYAFSMQARLLPHLEQAALQGLVDFNQPVLQVGSPLSIHPASMTAARTIVGTFLCPSDGQSPRYSGYVGSDVVGANYVANFGTGLQTYYDPAFVSDGVFWMPHQCRLAELTDGTSNTIAMSECLLGVGTDRTGPASSISRPYRFAANASTGRSRTLASPGGVSPTLTDADALSATSWRADRGSPWIWGQASATLFNAYLPPNAVVPDTFSHNRGWFAARSNHPGGVNALFCDGHVQFVNDSVNLATWRGLATRSGGEVLSADSF</sequence>
<dbReference type="Gene3D" id="3.30.700.10">
    <property type="entry name" value="Glycoprotein, Type 4 Pilin"/>
    <property type="match status" value="1"/>
</dbReference>
<dbReference type="EMBL" id="JARRAG010000005">
    <property type="protein sequence ID" value="MDG3008326.1"/>
    <property type="molecule type" value="Genomic_DNA"/>
</dbReference>
<dbReference type="RefSeq" id="WP_277864651.1">
    <property type="nucleotide sequence ID" value="NZ_JARRAG010000005.1"/>
</dbReference>